<name>A0A660S6T5_UNCT6</name>
<dbReference type="AlphaFoldDB" id="A0A660S6T5"/>
<gene>
    <name evidence="1" type="ORF">DRP44_06165</name>
</gene>
<evidence type="ECO:0000313" key="1">
    <source>
        <dbReference type="EMBL" id="RKX65512.1"/>
    </source>
</evidence>
<evidence type="ECO:0000313" key="2">
    <source>
        <dbReference type="Proteomes" id="UP000282321"/>
    </source>
</evidence>
<comment type="caution">
    <text evidence="1">The sequence shown here is derived from an EMBL/GenBank/DDBJ whole genome shotgun (WGS) entry which is preliminary data.</text>
</comment>
<accession>A0A660S6T5</accession>
<protein>
    <submittedName>
        <fullName evidence="1">Uncharacterized protein</fullName>
    </submittedName>
</protein>
<dbReference type="EMBL" id="QNBC01000086">
    <property type="protein sequence ID" value="RKX65512.1"/>
    <property type="molecule type" value="Genomic_DNA"/>
</dbReference>
<reference evidence="1 2" key="1">
    <citation type="submission" date="2018-06" db="EMBL/GenBank/DDBJ databases">
        <title>Extensive metabolic versatility and redundancy in microbially diverse, dynamic hydrothermal sediments.</title>
        <authorList>
            <person name="Dombrowski N."/>
            <person name="Teske A."/>
            <person name="Baker B.J."/>
        </authorList>
    </citation>
    <scope>NUCLEOTIDE SEQUENCE [LARGE SCALE GENOMIC DNA]</scope>
    <source>
        <strain evidence="1">B35_G9</strain>
    </source>
</reference>
<proteinExistence type="predicted"/>
<organism evidence="1 2">
    <name type="scientific">candidate division TA06 bacterium</name>
    <dbReference type="NCBI Taxonomy" id="2250710"/>
    <lineage>
        <taxon>Bacteria</taxon>
        <taxon>Bacteria division TA06</taxon>
    </lineage>
</organism>
<dbReference type="Proteomes" id="UP000282321">
    <property type="component" value="Unassembled WGS sequence"/>
</dbReference>
<sequence>MKRIYLILFSLISILSLYGRDPDIPLKMDVTLPSVVYFSRADSLSSMLIYPYIYPDTMNKFFVRIEPYHFNKLYSSISVYKKDLIYKAFYLFNSDSLLYSIVNNKLGFRVHDVSRNNFLLSIYSDNKSIGEKHYSLLDFNIFKSLSSENFAVLTDIDQLIVNKRTSGAERMLIISSQLDYKFKNSNGFFFNLKSFNNHIIPTLGYLNKRELYHTIRLGAELINRKPSPYAKIKFYFYKGSIDLFYAPTFKSYNFYDFTDSIPDAFLPKELYLFNVNYYTGINIKFEGFNLFSTYGNYKNIPFFDTLTNTIMVNDIIRLFKSGLNIFYENRYMTLSFNLINNFAYQDSLIFPDFSSSLRFCAKNNLISYTLETSADFDYIKHYRFVPLTLLVRSSLGIELSPKFILQIYGEYNPYYKIYGELYSIPAYKYGIFINLNQIGF</sequence>